<evidence type="ECO:0000313" key="3">
    <source>
        <dbReference type="EMBL" id="MDI1490986.1"/>
    </source>
</evidence>
<protein>
    <recommendedName>
        <fullName evidence="2">EVE domain-containing protein</fullName>
    </recommendedName>
</protein>
<organism evidence="3 4">
    <name type="scientific">Ramalina farinacea</name>
    <dbReference type="NCBI Taxonomy" id="258253"/>
    <lineage>
        <taxon>Eukaryota</taxon>
        <taxon>Fungi</taxon>
        <taxon>Dikarya</taxon>
        <taxon>Ascomycota</taxon>
        <taxon>Pezizomycotina</taxon>
        <taxon>Lecanoromycetes</taxon>
        <taxon>OSLEUM clade</taxon>
        <taxon>Lecanoromycetidae</taxon>
        <taxon>Lecanorales</taxon>
        <taxon>Lecanorineae</taxon>
        <taxon>Ramalinaceae</taxon>
        <taxon>Ramalina</taxon>
    </lineage>
</organism>
<dbReference type="Pfam" id="PF01878">
    <property type="entry name" value="EVE"/>
    <property type="match status" value="1"/>
</dbReference>
<dbReference type="EMBL" id="JAPUFD010000013">
    <property type="protein sequence ID" value="MDI1490986.1"/>
    <property type="molecule type" value="Genomic_DNA"/>
</dbReference>
<evidence type="ECO:0000256" key="1">
    <source>
        <dbReference type="SAM" id="MobiDB-lite"/>
    </source>
</evidence>
<gene>
    <name evidence="3" type="ORF">OHK93_002191</name>
</gene>
<dbReference type="AlphaFoldDB" id="A0AA43QQV9"/>
<evidence type="ECO:0000313" key="4">
    <source>
        <dbReference type="Proteomes" id="UP001161017"/>
    </source>
</evidence>
<dbReference type="InterPro" id="IPR015947">
    <property type="entry name" value="PUA-like_sf"/>
</dbReference>
<sequence>MSSKETAGEAIKNEPNTSKPRGRPKKGLEKTASSSRPSRMSMIEANKPRSLRSSMSSVGSPVRPVIKGGIQKRSGSKTEPTGKKRGRPSKTAKDEAVKQSKAKPEGAKVLIHGKGLQDEEEDEDPEGPSYFLPERKLGLSPFGIRLLLSSNSLWNVEGLMKAEPNSRIEKGKDVKFSIDDLQKATAPEAWDGVRNAVVVAESAFDEDHPYFDEKSTRENPKWCVVHVELRRKFPDMRSLKELQKYSKDGGVLEGMQVLRQSRLSVSKVSKKEWDFILSLVDEDANTQVPTSHK</sequence>
<dbReference type="InterPro" id="IPR052181">
    <property type="entry name" value="5hmC_binding"/>
</dbReference>
<feature type="compositionally biased region" description="Low complexity" evidence="1">
    <location>
        <begin position="51"/>
        <end position="65"/>
    </location>
</feature>
<dbReference type="Proteomes" id="UP001161017">
    <property type="component" value="Unassembled WGS sequence"/>
</dbReference>
<feature type="domain" description="EVE" evidence="2">
    <location>
        <begin position="201"/>
        <end position="278"/>
    </location>
</feature>
<dbReference type="SUPFAM" id="SSF88697">
    <property type="entry name" value="PUA domain-like"/>
    <property type="match status" value="1"/>
</dbReference>
<feature type="region of interest" description="Disordered" evidence="1">
    <location>
        <begin position="1"/>
        <end position="132"/>
    </location>
</feature>
<dbReference type="PANTHER" id="PTHR14087:SF7">
    <property type="entry name" value="THYMOCYTE NUCLEAR PROTEIN 1"/>
    <property type="match status" value="1"/>
</dbReference>
<dbReference type="InterPro" id="IPR002740">
    <property type="entry name" value="EVE_domain"/>
</dbReference>
<dbReference type="PANTHER" id="PTHR14087">
    <property type="entry name" value="THYMOCYTE NUCLEAR PROTEIN 1"/>
    <property type="match status" value="1"/>
</dbReference>
<dbReference type="GO" id="GO:0005634">
    <property type="term" value="C:nucleus"/>
    <property type="evidence" value="ECO:0007669"/>
    <property type="project" value="TreeGrafter"/>
</dbReference>
<proteinExistence type="predicted"/>
<name>A0AA43QQV9_9LECA</name>
<accession>A0AA43QQV9</accession>
<comment type="caution">
    <text evidence="3">The sequence shown here is derived from an EMBL/GenBank/DDBJ whole genome shotgun (WGS) entry which is preliminary data.</text>
</comment>
<reference evidence="3" key="1">
    <citation type="journal article" date="2023" name="Genome Biol. Evol.">
        <title>First Whole Genome Sequence and Flow Cytometry Genome Size Data for the Lichen-Forming Fungus Ramalina farinacea (Ascomycota).</title>
        <authorList>
            <person name="Llewellyn T."/>
            <person name="Mian S."/>
            <person name="Hill R."/>
            <person name="Leitch I.J."/>
            <person name="Gaya E."/>
        </authorList>
    </citation>
    <scope>NUCLEOTIDE SEQUENCE</scope>
    <source>
        <strain evidence="3">LIQ254RAFAR</strain>
    </source>
</reference>
<keyword evidence="4" id="KW-1185">Reference proteome</keyword>
<evidence type="ECO:0000259" key="2">
    <source>
        <dbReference type="Pfam" id="PF01878"/>
    </source>
</evidence>
<dbReference type="Gene3D" id="3.10.590.10">
    <property type="entry name" value="ph1033 like domains"/>
    <property type="match status" value="2"/>
</dbReference>
<feature type="compositionally biased region" description="Basic and acidic residues" evidence="1">
    <location>
        <begin position="91"/>
        <end position="106"/>
    </location>
</feature>